<name>A0ABN6MZG3_9BACT</name>
<feature type="signal peptide" evidence="1">
    <location>
        <begin position="1"/>
        <end position="36"/>
    </location>
</feature>
<dbReference type="EMBL" id="AP025591">
    <property type="protein sequence ID" value="BDG06354.1"/>
    <property type="molecule type" value="Genomic_DNA"/>
</dbReference>
<evidence type="ECO:0000259" key="2">
    <source>
        <dbReference type="Pfam" id="PF01569"/>
    </source>
</evidence>
<reference evidence="4" key="1">
    <citation type="journal article" date="2022" name="Int. J. Syst. Evol. Microbiol.">
        <title>Anaeromyxobacter oryzae sp. nov., Anaeromyxobacter diazotrophicus sp. nov. and Anaeromyxobacter paludicola sp. nov., isolated from paddy soils.</title>
        <authorList>
            <person name="Itoh H."/>
            <person name="Xu Z."/>
            <person name="Mise K."/>
            <person name="Masuda Y."/>
            <person name="Ushijima N."/>
            <person name="Hayakawa C."/>
            <person name="Shiratori Y."/>
            <person name="Senoo K."/>
        </authorList>
    </citation>
    <scope>NUCLEOTIDE SEQUENCE [LARGE SCALE GENOMIC DNA]</scope>
    <source>
        <strain evidence="4">Red232</strain>
    </source>
</reference>
<protein>
    <recommendedName>
        <fullName evidence="2">Phosphatidic acid phosphatase type 2/haloperoxidase domain-containing protein</fullName>
    </recommendedName>
</protein>
<feature type="domain" description="Phosphatidic acid phosphatase type 2/haloperoxidase" evidence="2">
    <location>
        <begin position="159"/>
        <end position="271"/>
    </location>
</feature>
<dbReference type="InterPro" id="IPR000326">
    <property type="entry name" value="PAP2/HPO"/>
</dbReference>
<sequence length="305" mass="32261">MRATARRRASEGIVIPATCLAAALAAAAIGAPPAVALGDEPRPSFGLGDGTRYDDRNVIARVLLDVVAIPADVPRWSAEDAIPLALVLDTSVALMVDDPSADVRLDRWISSEVDPHLPLVWNDVMQPVLWAGIAVGGFGTWWWAATHDRAYVAQGMSLMGEAVAVSQVYHLAVKFAVGREGPRDGDRTGRVHGPATAFRVYPAGTPSGHAATLYALLSAGTAYFEPPMWAQVGLHTLVGGVVVFHVIDHRHFLSESLLGSTLGWSVGRWVVLHRASPARDRRGPSLGVAPLPVAGATGVSLVGRF</sequence>
<evidence type="ECO:0000313" key="4">
    <source>
        <dbReference type="Proteomes" id="UP001162891"/>
    </source>
</evidence>
<dbReference type="SUPFAM" id="SSF48317">
    <property type="entry name" value="Acid phosphatase/Vanadium-dependent haloperoxidase"/>
    <property type="match status" value="1"/>
</dbReference>
<evidence type="ECO:0000313" key="3">
    <source>
        <dbReference type="EMBL" id="BDG06354.1"/>
    </source>
</evidence>
<keyword evidence="1" id="KW-0732">Signal</keyword>
<accession>A0ABN6MZG3</accession>
<feature type="chain" id="PRO_5045666628" description="Phosphatidic acid phosphatase type 2/haloperoxidase domain-containing protein" evidence="1">
    <location>
        <begin position="37"/>
        <end position="305"/>
    </location>
</feature>
<dbReference type="InterPro" id="IPR036938">
    <property type="entry name" value="PAP2/HPO_sf"/>
</dbReference>
<organism evidence="3 4">
    <name type="scientific">Anaeromyxobacter oryzae</name>
    <dbReference type="NCBI Taxonomy" id="2918170"/>
    <lineage>
        <taxon>Bacteria</taxon>
        <taxon>Pseudomonadati</taxon>
        <taxon>Myxococcota</taxon>
        <taxon>Myxococcia</taxon>
        <taxon>Myxococcales</taxon>
        <taxon>Cystobacterineae</taxon>
        <taxon>Anaeromyxobacteraceae</taxon>
        <taxon>Anaeromyxobacter</taxon>
    </lineage>
</organism>
<proteinExistence type="predicted"/>
<gene>
    <name evidence="3" type="ORF">AMOR_53500</name>
</gene>
<evidence type="ECO:0000256" key="1">
    <source>
        <dbReference type="SAM" id="SignalP"/>
    </source>
</evidence>
<keyword evidence="4" id="KW-1185">Reference proteome</keyword>
<dbReference type="Pfam" id="PF01569">
    <property type="entry name" value="PAP2"/>
    <property type="match status" value="1"/>
</dbReference>
<dbReference type="Proteomes" id="UP001162891">
    <property type="component" value="Chromosome"/>
</dbReference>